<dbReference type="Pfam" id="PF02683">
    <property type="entry name" value="DsbD_TM"/>
    <property type="match status" value="1"/>
</dbReference>
<dbReference type="SUPFAM" id="SSF52833">
    <property type="entry name" value="Thioredoxin-like"/>
    <property type="match status" value="1"/>
</dbReference>
<dbReference type="GO" id="GO:0017004">
    <property type="term" value="P:cytochrome complex assembly"/>
    <property type="evidence" value="ECO:0007669"/>
    <property type="project" value="UniProtKB-KW"/>
</dbReference>
<feature type="transmembrane region" description="Helical" evidence="8">
    <location>
        <begin position="347"/>
        <end position="373"/>
    </location>
</feature>
<dbReference type="SUPFAM" id="SSF74863">
    <property type="entry name" value="Thiol:disulfide interchange protein DsbD, N-terminal domain (DsbD-alpha)"/>
    <property type="match status" value="1"/>
</dbReference>
<dbReference type="PROSITE" id="PS51352">
    <property type="entry name" value="THIOREDOXIN_2"/>
    <property type="match status" value="1"/>
</dbReference>
<organism evidence="11 12">
    <name type="scientific">Fluviicoccus keumensis</name>
    <dbReference type="NCBI Taxonomy" id="1435465"/>
    <lineage>
        <taxon>Bacteria</taxon>
        <taxon>Pseudomonadati</taxon>
        <taxon>Pseudomonadota</taxon>
        <taxon>Gammaproteobacteria</taxon>
        <taxon>Moraxellales</taxon>
        <taxon>Moraxellaceae</taxon>
        <taxon>Fluviicoccus</taxon>
    </lineage>
</organism>
<feature type="transmembrane region" description="Helical" evidence="8">
    <location>
        <begin position="226"/>
        <end position="256"/>
    </location>
</feature>
<proteinExistence type="predicted"/>
<dbReference type="GO" id="GO:0015035">
    <property type="term" value="F:protein-disulfide reductase activity"/>
    <property type="evidence" value="ECO:0007669"/>
    <property type="project" value="TreeGrafter"/>
</dbReference>
<keyword evidence="9" id="KW-0732">Signal</keyword>
<dbReference type="NCBIfam" id="NF001419">
    <property type="entry name" value="PRK00293.1"/>
    <property type="match status" value="1"/>
</dbReference>
<name>A0A4Q7YIU1_9GAMM</name>
<keyword evidence="4" id="KW-0201">Cytochrome c-type biogenesis</keyword>
<keyword evidence="7" id="KW-0676">Redox-active center</keyword>
<feature type="domain" description="Thioredoxin" evidence="10">
    <location>
        <begin position="493"/>
        <end position="634"/>
    </location>
</feature>
<feature type="transmembrane region" description="Helical" evidence="8">
    <location>
        <begin position="427"/>
        <end position="444"/>
    </location>
</feature>
<dbReference type="InterPro" id="IPR003834">
    <property type="entry name" value="Cyt_c_assmbl_TM_dom"/>
</dbReference>
<dbReference type="Gene3D" id="3.40.30.10">
    <property type="entry name" value="Glutaredoxin"/>
    <property type="match status" value="1"/>
</dbReference>
<keyword evidence="2" id="KW-1003">Cell membrane</keyword>
<dbReference type="PANTHER" id="PTHR32234:SF0">
    <property type="entry name" value="THIOL:DISULFIDE INTERCHANGE PROTEIN DSBD"/>
    <property type="match status" value="1"/>
</dbReference>
<reference evidence="11 12" key="1">
    <citation type="submission" date="2019-02" db="EMBL/GenBank/DDBJ databases">
        <title>Genomic Encyclopedia of Type Strains, Phase IV (KMG-IV): sequencing the most valuable type-strain genomes for metagenomic binning, comparative biology and taxonomic classification.</title>
        <authorList>
            <person name="Goeker M."/>
        </authorList>
    </citation>
    <scope>NUCLEOTIDE SEQUENCE [LARGE SCALE GENOMIC DNA]</scope>
    <source>
        <strain evidence="11 12">DSM 105135</strain>
    </source>
</reference>
<feature type="transmembrane region" description="Helical" evidence="8">
    <location>
        <begin position="473"/>
        <end position="494"/>
    </location>
</feature>
<dbReference type="Pfam" id="PF11412">
    <property type="entry name" value="DsbD_N"/>
    <property type="match status" value="1"/>
</dbReference>
<dbReference type="InterPro" id="IPR017937">
    <property type="entry name" value="Thioredoxin_CS"/>
</dbReference>
<keyword evidence="5 8" id="KW-1133">Transmembrane helix</keyword>
<feature type="transmembrane region" description="Helical" evidence="8">
    <location>
        <begin position="450"/>
        <end position="466"/>
    </location>
</feature>
<dbReference type="EMBL" id="SHKX01000015">
    <property type="protein sequence ID" value="RZU37068.1"/>
    <property type="molecule type" value="Genomic_DNA"/>
</dbReference>
<dbReference type="Proteomes" id="UP000292423">
    <property type="component" value="Unassembled WGS sequence"/>
</dbReference>
<dbReference type="InterPro" id="IPR036249">
    <property type="entry name" value="Thioredoxin-like_sf"/>
</dbReference>
<keyword evidence="6 8" id="KW-0472">Membrane</keyword>
<evidence type="ECO:0000256" key="1">
    <source>
        <dbReference type="ARBA" id="ARBA00004651"/>
    </source>
</evidence>
<dbReference type="Gene3D" id="2.60.40.1250">
    <property type="entry name" value="Thiol:disulfide interchange protein DsbD, N-terminal domain"/>
    <property type="match status" value="1"/>
</dbReference>
<protein>
    <submittedName>
        <fullName evidence="11">Thiol:disulfide interchange protein DsbD</fullName>
    </submittedName>
</protein>
<dbReference type="InterPro" id="IPR013766">
    <property type="entry name" value="Thioredoxin_domain"/>
</dbReference>
<evidence type="ECO:0000313" key="11">
    <source>
        <dbReference type="EMBL" id="RZU37068.1"/>
    </source>
</evidence>
<evidence type="ECO:0000256" key="3">
    <source>
        <dbReference type="ARBA" id="ARBA00022692"/>
    </source>
</evidence>
<comment type="caution">
    <text evidence="11">The sequence shown here is derived from an EMBL/GenBank/DDBJ whole genome shotgun (WGS) entry which is preliminary data.</text>
</comment>
<keyword evidence="3 8" id="KW-0812">Transmembrane</keyword>
<feature type="transmembrane region" description="Helical" evidence="8">
    <location>
        <begin position="268"/>
        <end position="294"/>
    </location>
</feature>
<dbReference type="PANTHER" id="PTHR32234">
    <property type="entry name" value="THIOL:DISULFIDE INTERCHANGE PROTEIN DSBD"/>
    <property type="match status" value="1"/>
</dbReference>
<gene>
    <name evidence="11" type="ORF">EV700_2936</name>
</gene>
<dbReference type="AlphaFoldDB" id="A0A4Q7YIU1"/>
<dbReference type="InterPro" id="IPR036929">
    <property type="entry name" value="DsbDN_sf"/>
</dbReference>
<evidence type="ECO:0000256" key="2">
    <source>
        <dbReference type="ARBA" id="ARBA00022475"/>
    </source>
</evidence>
<comment type="subcellular location">
    <subcellularLocation>
        <location evidence="1">Cell membrane</location>
        <topology evidence="1">Multi-pass membrane protein</topology>
    </subcellularLocation>
</comment>
<evidence type="ECO:0000256" key="4">
    <source>
        <dbReference type="ARBA" id="ARBA00022748"/>
    </source>
</evidence>
<dbReference type="CDD" id="cd02953">
    <property type="entry name" value="DsbDgamma"/>
    <property type="match status" value="1"/>
</dbReference>
<evidence type="ECO:0000313" key="12">
    <source>
        <dbReference type="Proteomes" id="UP000292423"/>
    </source>
</evidence>
<dbReference type="GO" id="GO:0045454">
    <property type="term" value="P:cell redox homeostasis"/>
    <property type="evidence" value="ECO:0007669"/>
    <property type="project" value="TreeGrafter"/>
</dbReference>
<feature type="signal peptide" evidence="9">
    <location>
        <begin position="1"/>
        <end position="24"/>
    </location>
</feature>
<evidence type="ECO:0000256" key="7">
    <source>
        <dbReference type="ARBA" id="ARBA00023284"/>
    </source>
</evidence>
<evidence type="ECO:0000256" key="6">
    <source>
        <dbReference type="ARBA" id="ARBA00023136"/>
    </source>
</evidence>
<dbReference type="InterPro" id="IPR035671">
    <property type="entry name" value="DsbD_gamma"/>
</dbReference>
<feature type="transmembrane region" description="Helical" evidence="8">
    <location>
        <begin position="385"/>
        <end position="406"/>
    </location>
</feature>
<dbReference type="InterPro" id="IPR028250">
    <property type="entry name" value="DsbDN"/>
</dbReference>
<accession>A0A4Q7YIU1</accession>
<dbReference type="PROSITE" id="PS00194">
    <property type="entry name" value="THIOREDOXIN_1"/>
    <property type="match status" value="1"/>
</dbReference>
<sequence length="634" mass="67753">MRPNPFKLIIFVLTWLAWGCAAQAAELKRLDAATAGFGGSKPTAAREFLPAEQAFTLLASPQGDGVSLQFSVTPGYYLYKDRFKFTVNSGNVLLGEAVFNHAPEIKDDPEFGRVPVYHSDVLVNLHLSGQGEIKVSWQGCAEAGLCYPPQSQTIPVSAAARTPDIRITPKDVSIPIPTIVPTITYDVDDEGPDTPNAAPATAAAAGDTLPAAGSATDSFHLADRPLLALLTLWVLGLGLAFTPCVLPMLPIVASLVARQHAANARQGFLLALAYGIGVATSYGTIGGLVALFGGKANLSLWLQHPAVLVVFSLLFALLALASFDVFHLQLPAGLQHRLDALSRKGKAGSYAGTLMIGFFSALVVSPCVSAPLAGVLLTVSAHGNVTMGFAALFALGLGLSTPLMILGASEGRFLPKSGTWMNRVKQAFGVMLLGVAISLLNRLLPGPATLFLWAVLAAGTAFWLNLWGGKWRVLWRTLSYTGLIWSAMLLAGAASGGSDPLQPLSHWGQGNPADGARAFRTIHSSTELDALLETSRSTGQPLLLDFYADWCVSCKTMEREVFAQPQVQDRLQNWLLVRADITDNTAASRQLLDRFQLFGPPAVLIFRQGAEVTEARRAGELTLDQFEQLIRQYP</sequence>
<feature type="chain" id="PRO_5021023961" evidence="9">
    <location>
        <begin position="25"/>
        <end position="634"/>
    </location>
</feature>
<evidence type="ECO:0000256" key="9">
    <source>
        <dbReference type="SAM" id="SignalP"/>
    </source>
</evidence>
<evidence type="ECO:0000256" key="8">
    <source>
        <dbReference type="SAM" id="Phobius"/>
    </source>
</evidence>
<dbReference type="GO" id="GO:0005886">
    <property type="term" value="C:plasma membrane"/>
    <property type="evidence" value="ECO:0007669"/>
    <property type="project" value="UniProtKB-SubCell"/>
</dbReference>
<evidence type="ECO:0000259" key="10">
    <source>
        <dbReference type="PROSITE" id="PS51352"/>
    </source>
</evidence>
<evidence type="ECO:0000256" key="5">
    <source>
        <dbReference type="ARBA" id="ARBA00022989"/>
    </source>
</evidence>
<feature type="transmembrane region" description="Helical" evidence="8">
    <location>
        <begin position="306"/>
        <end position="326"/>
    </location>
</feature>
<keyword evidence="12" id="KW-1185">Reference proteome</keyword>
<dbReference type="Pfam" id="PF13899">
    <property type="entry name" value="Thioredoxin_7"/>
    <property type="match status" value="1"/>
</dbReference>